<name>A0AAU7S691_9HYPH</name>
<evidence type="ECO:0000259" key="1">
    <source>
        <dbReference type="SMART" id="SM00953"/>
    </source>
</evidence>
<reference evidence="2" key="1">
    <citation type="submission" date="2024-06" db="EMBL/GenBank/DDBJ databases">
        <authorList>
            <person name="Li T."/>
            <person name="Gao R."/>
        </authorList>
    </citation>
    <scope>NUCLEOTIDE SEQUENCE</scope>
    <source>
        <strain evidence="2">ZPR3</strain>
        <plasmid evidence="2">unnamed4</plasmid>
    </source>
</reference>
<protein>
    <submittedName>
        <fullName evidence="2">RES family NAD+ phosphorylase</fullName>
    </submittedName>
</protein>
<dbReference type="SMART" id="SM00953">
    <property type="entry name" value="RES"/>
    <property type="match status" value="1"/>
</dbReference>
<accession>A0AAU7S691</accession>
<dbReference type="RefSeq" id="WP_349963146.1">
    <property type="nucleotide sequence ID" value="NZ_CP157964.1"/>
</dbReference>
<proteinExistence type="predicted"/>
<dbReference type="Pfam" id="PF08808">
    <property type="entry name" value="RES"/>
    <property type="match status" value="1"/>
</dbReference>
<keyword evidence="2" id="KW-0614">Plasmid</keyword>
<evidence type="ECO:0000313" key="2">
    <source>
        <dbReference type="EMBL" id="XBT97887.1"/>
    </source>
</evidence>
<feature type="domain" description="RES" evidence="1">
    <location>
        <begin position="31"/>
        <end position="173"/>
    </location>
</feature>
<dbReference type="EMBL" id="CP157964">
    <property type="protein sequence ID" value="XBT97887.1"/>
    <property type="molecule type" value="Genomic_DNA"/>
</dbReference>
<gene>
    <name evidence="2" type="ORF">ABM479_34880</name>
</gene>
<dbReference type="AlphaFoldDB" id="A0AAU7S691"/>
<sequence>MVASRFVSGLRAITLPAGHGLVRVHALNRGPVFFGPAPGSRPQNRFDAPDQEYRVLYAAEHLEGAFVETVLRRPVGRILRRASVEERGWSILRPSRPLALAKLFDDGLQFHQIDASEISVDNYAPSRALALALHAEFSDLDGLAYRSRYNNGEICYAIFDRIAPGEFDAGPVSPFADHKDTVDAMMELYGAVFDTSPPIPPI</sequence>
<dbReference type="InterPro" id="IPR014914">
    <property type="entry name" value="RES_dom"/>
</dbReference>
<organism evidence="2">
    <name type="scientific">Rhizobium sp. ZPR3</name>
    <dbReference type="NCBI Taxonomy" id="3158967"/>
    <lineage>
        <taxon>Bacteria</taxon>
        <taxon>Pseudomonadati</taxon>
        <taxon>Pseudomonadota</taxon>
        <taxon>Alphaproteobacteria</taxon>
        <taxon>Hyphomicrobiales</taxon>
        <taxon>Rhizobiaceae</taxon>
        <taxon>Rhizobium/Agrobacterium group</taxon>
        <taxon>Rhizobium</taxon>
    </lineage>
</organism>
<geneLocation type="plasmid" evidence="2">
    <name>unnamed4</name>
</geneLocation>